<organism evidence="3 4">
    <name type="scientific">Pieris macdunnoughi</name>
    <dbReference type="NCBI Taxonomy" id="345717"/>
    <lineage>
        <taxon>Eukaryota</taxon>
        <taxon>Metazoa</taxon>
        <taxon>Ecdysozoa</taxon>
        <taxon>Arthropoda</taxon>
        <taxon>Hexapoda</taxon>
        <taxon>Insecta</taxon>
        <taxon>Pterygota</taxon>
        <taxon>Neoptera</taxon>
        <taxon>Endopterygota</taxon>
        <taxon>Lepidoptera</taxon>
        <taxon>Glossata</taxon>
        <taxon>Ditrysia</taxon>
        <taxon>Papilionoidea</taxon>
        <taxon>Pieridae</taxon>
        <taxon>Pierinae</taxon>
        <taxon>Pieris</taxon>
    </lineage>
</organism>
<evidence type="ECO:0000259" key="2">
    <source>
        <dbReference type="PROSITE" id="PS50994"/>
    </source>
</evidence>
<gene>
    <name evidence="3" type="ORF">PMACD_LOCUS348</name>
</gene>
<feature type="compositionally biased region" description="Polar residues" evidence="1">
    <location>
        <begin position="167"/>
        <end position="183"/>
    </location>
</feature>
<accession>A0A821L5X7</accession>
<feature type="region of interest" description="Disordered" evidence="1">
    <location>
        <begin position="164"/>
        <end position="183"/>
    </location>
</feature>
<name>A0A821L5X7_9NEOP</name>
<dbReference type="PROSITE" id="PS50994">
    <property type="entry name" value="INTEGRASE"/>
    <property type="match status" value="1"/>
</dbReference>
<keyword evidence="4" id="KW-1185">Reference proteome</keyword>
<dbReference type="GO" id="GO:0015074">
    <property type="term" value="P:DNA integration"/>
    <property type="evidence" value="ECO:0007669"/>
    <property type="project" value="InterPro"/>
</dbReference>
<dbReference type="InterPro" id="IPR012337">
    <property type="entry name" value="RNaseH-like_sf"/>
</dbReference>
<proteinExistence type="predicted"/>
<dbReference type="InterPro" id="IPR050951">
    <property type="entry name" value="Retrovirus_Pol_polyprotein"/>
</dbReference>
<reference evidence="3" key="1">
    <citation type="submission" date="2021-02" db="EMBL/GenBank/DDBJ databases">
        <authorList>
            <person name="Steward A R."/>
        </authorList>
    </citation>
    <scope>NUCLEOTIDE SEQUENCE</scope>
</reference>
<sequence length="200" mass="21830">MSRDVEAYVRVCATCAAPPPRARAPAPRARQALAQASFRHLRSNLEDTESGIPIELVTDNGPAYSSAEFKNFLESWEVRHTASSTHYPQSNGKSERAVQSVKNILKKVIAKSSEPRSYIVEDAVGRCYRRNRRHLVGRERPAPAQPEPAVSCSAQQLITDKGALPSASASDTPTSIVTGPVTRSKTRTRAGLGFDLNNLF</sequence>
<dbReference type="SUPFAM" id="SSF53098">
    <property type="entry name" value="Ribonuclease H-like"/>
    <property type="match status" value="1"/>
</dbReference>
<evidence type="ECO:0000256" key="1">
    <source>
        <dbReference type="SAM" id="MobiDB-lite"/>
    </source>
</evidence>
<dbReference type="Gene3D" id="3.30.420.10">
    <property type="entry name" value="Ribonuclease H-like superfamily/Ribonuclease H"/>
    <property type="match status" value="1"/>
</dbReference>
<dbReference type="EMBL" id="CAJOBZ010000001">
    <property type="protein sequence ID" value="CAF4745884.1"/>
    <property type="molecule type" value="Genomic_DNA"/>
</dbReference>
<feature type="domain" description="Integrase catalytic" evidence="2">
    <location>
        <begin position="1"/>
        <end position="149"/>
    </location>
</feature>
<dbReference type="OrthoDB" id="10058156at2759"/>
<dbReference type="AlphaFoldDB" id="A0A821L5X7"/>
<dbReference type="GO" id="GO:0003676">
    <property type="term" value="F:nucleic acid binding"/>
    <property type="evidence" value="ECO:0007669"/>
    <property type="project" value="InterPro"/>
</dbReference>
<evidence type="ECO:0000313" key="4">
    <source>
        <dbReference type="Proteomes" id="UP000663880"/>
    </source>
</evidence>
<comment type="caution">
    <text evidence="3">The sequence shown here is derived from an EMBL/GenBank/DDBJ whole genome shotgun (WGS) entry which is preliminary data.</text>
</comment>
<evidence type="ECO:0000313" key="3">
    <source>
        <dbReference type="EMBL" id="CAF4745884.1"/>
    </source>
</evidence>
<protein>
    <recommendedName>
        <fullName evidence="2">Integrase catalytic domain-containing protein</fullName>
    </recommendedName>
</protein>
<dbReference type="InterPro" id="IPR001584">
    <property type="entry name" value="Integrase_cat-core"/>
</dbReference>
<dbReference type="Proteomes" id="UP000663880">
    <property type="component" value="Unassembled WGS sequence"/>
</dbReference>
<dbReference type="InterPro" id="IPR036397">
    <property type="entry name" value="RNaseH_sf"/>
</dbReference>
<dbReference type="PANTHER" id="PTHR37984">
    <property type="entry name" value="PROTEIN CBG26694"/>
    <property type="match status" value="1"/>
</dbReference>
<dbReference type="PANTHER" id="PTHR37984:SF7">
    <property type="entry name" value="INTEGRASE CATALYTIC DOMAIN-CONTAINING PROTEIN"/>
    <property type="match status" value="1"/>
</dbReference>